<dbReference type="EMBL" id="SDMP01000005">
    <property type="protein sequence ID" value="RYR58702.1"/>
    <property type="molecule type" value="Genomic_DNA"/>
</dbReference>
<comment type="caution">
    <text evidence="2">The sequence shown here is derived from an EMBL/GenBank/DDBJ whole genome shotgun (WGS) entry which is preliminary data.</text>
</comment>
<keyword evidence="1" id="KW-0812">Transmembrane</keyword>
<feature type="transmembrane region" description="Helical" evidence="1">
    <location>
        <begin position="29"/>
        <end position="47"/>
    </location>
</feature>
<sequence>MFFYACTVRSEIGTQELDEFLRENNKKSAAQWHVLLGFMVFSVNNMYSIMFRIPDVNLGSDDHSSQEHTEQSSVNKPVESMLNLFEENMMVVREETQSEGLAIVPIQVCLPLS</sequence>
<evidence type="ECO:0000256" key="1">
    <source>
        <dbReference type="SAM" id="Phobius"/>
    </source>
</evidence>
<keyword evidence="1" id="KW-0472">Membrane</keyword>
<keyword evidence="1" id="KW-1133">Transmembrane helix</keyword>
<evidence type="ECO:0000313" key="3">
    <source>
        <dbReference type="Proteomes" id="UP000289738"/>
    </source>
</evidence>
<gene>
    <name evidence="2" type="ORF">Ahy_A05g024584</name>
</gene>
<organism evidence="2 3">
    <name type="scientific">Arachis hypogaea</name>
    <name type="common">Peanut</name>
    <dbReference type="NCBI Taxonomy" id="3818"/>
    <lineage>
        <taxon>Eukaryota</taxon>
        <taxon>Viridiplantae</taxon>
        <taxon>Streptophyta</taxon>
        <taxon>Embryophyta</taxon>
        <taxon>Tracheophyta</taxon>
        <taxon>Spermatophyta</taxon>
        <taxon>Magnoliopsida</taxon>
        <taxon>eudicotyledons</taxon>
        <taxon>Gunneridae</taxon>
        <taxon>Pentapetalae</taxon>
        <taxon>rosids</taxon>
        <taxon>fabids</taxon>
        <taxon>Fabales</taxon>
        <taxon>Fabaceae</taxon>
        <taxon>Papilionoideae</taxon>
        <taxon>50 kb inversion clade</taxon>
        <taxon>dalbergioids sensu lato</taxon>
        <taxon>Dalbergieae</taxon>
        <taxon>Pterocarpus clade</taxon>
        <taxon>Arachis</taxon>
    </lineage>
</organism>
<evidence type="ECO:0000313" key="2">
    <source>
        <dbReference type="EMBL" id="RYR58702.1"/>
    </source>
</evidence>
<dbReference type="Proteomes" id="UP000289738">
    <property type="component" value="Chromosome A05"/>
</dbReference>
<dbReference type="AlphaFoldDB" id="A0A445D625"/>
<reference evidence="2 3" key="1">
    <citation type="submission" date="2019-01" db="EMBL/GenBank/DDBJ databases">
        <title>Sequencing of cultivated peanut Arachis hypogaea provides insights into genome evolution and oil improvement.</title>
        <authorList>
            <person name="Chen X."/>
        </authorList>
    </citation>
    <scope>NUCLEOTIDE SEQUENCE [LARGE SCALE GENOMIC DNA]</scope>
    <source>
        <strain evidence="3">cv. Fuhuasheng</strain>
        <tissue evidence="2">Leaves</tissue>
    </source>
</reference>
<name>A0A445D625_ARAHY</name>
<proteinExistence type="predicted"/>
<protein>
    <submittedName>
        <fullName evidence="2">Uncharacterized protein</fullName>
    </submittedName>
</protein>
<accession>A0A445D625</accession>
<keyword evidence="3" id="KW-1185">Reference proteome</keyword>